<dbReference type="InterPro" id="IPR024791">
    <property type="entry name" value="Cyt_c/ubiquinol_Oxase_su3"/>
</dbReference>
<protein>
    <recommendedName>
        <fullName evidence="3">Probable cytochrome c oxidase subunit 3</fullName>
    </recommendedName>
    <alternativeName>
        <fullName evidence="7">Cytochrome aa3 subunit 3</fullName>
    </alternativeName>
</protein>
<gene>
    <name evidence="12" type="ORF">ORI27_06145</name>
</gene>
<evidence type="ECO:0000256" key="2">
    <source>
        <dbReference type="ARBA" id="ARBA00010581"/>
    </source>
</evidence>
<organism evidence="12 13">
    <name type="scientific">Mycobacterium pinniadriaticum</name>
    <dbReference type="NCBI Taxonomy" id="2994102"/>
    <lineage>
        <taxon>Bacteria</taxon>
        <taxon>Bacillati</taxon>
        <taxon>Actinomycetota</taxon>
        <taxon>Actinomycetes</taxon>
        <taxon>Mycobacteriales</taxon>
        <taxon>Mycobacteriaceae</taxon>
        <taxon>Mycobacterium</taxon>
    </lineage>
</organism>
<comment type="similarity">
    <text evidence="2 9">Belongs to the cytochrome c oxidase subunit 3 family.</text>
</comment>
<evidence type="ECO:0000256" key="1">
    <source>
        <dbReference type="ARBA" id="ARBA00004141"/>
    </source>
</evidence>
<evidence type="ECO:0000259" key="11">
    <source>
        <dbReference type="PROSITE" id="PS50253"/>
    </source>
</evidence>
<name>A0ABT3SAX6_9MYCO</name>
<comment type="caution">
    <text evidence="12">The sequence shown here is derived from an EMBL/GenBank/DDBJ whole genome shotgun (WGS) entry which is preliminary data.</text>
</comment>
<feature type="transmembrane region" description="Helical" evidence="10">
    <location>
        <begin position="94"/>
        <end position="112"/>
    </location>
</feature>
<dbReference type="RefSeq" id="WP_265995995.1">
    <property type="nucleotide sequence ID" value="NZ_JAPJDN010000004.1"/>
</dbReference>
<evidence type="ECO:0000256" key="4">
    <source>
        <dbReference type="ARBA" id="ARBA00022692"/>
    </source>
</evidence>
<reference evidence="12 13" key="1">
    <citation type="submission" date="2022-11" db="EMBL/GenBank/DDBJ databases">
        <title>Mycobacterium sp. nov.</title>
        <authorList>
            <person name="Papic B."/>
            <person name="Spicic S."/>
            <person name="Duvnjak S."/>
        </authorList>
    </citation>
    <scope>NUCLEOTIDE SEQUENCE [LARGE SCALE GENOMIC DNA]</scope>
    <source>
        <strain evidence="12 13">CVI_P4</strain>
    </source>
</reference>
<feature type="transmembrane region" description="Helical" evidence="10">
    <location>
        <begin position="26"/>
        <end position="46"/>
    </location>
</feature>
<evidence type="ECO:0000256" key="3">
    <source>
        <dbReference type="ARBA" id="ARBA00022347"/>
    </source>
</evidence>
<evidence type="ECO:0000313" key="13">
    <source>
        <dbReference type="Proteomes" id="UP001300745"/>
    </source>
</evidence>
<evidence type="ECO:0000256" key="5">
    <source>
        <dbReference type="ARBA" id="ARBA00022989"/>
    </source>
</evidence>
<dbReference type="PANTHER" id="PTHR11403">
    <property type="entry name" value="CYTOCHROME C OXIDASE SUBUNIT III"/>
    <property type="match status" value="1"/>
</dbReference>
<dbReference type="PROSITE" id="PS50253">
    <property type="entry name" value="COX3"/>
    <property type="match status" value="1"/>
</dbReference>
<comment type="catalytic activity">
    <reaction evidence="8">
        <text>4 Fe(II)-[cytochrome c] + O2 + 8 H(+)(in) = 4 Fe(III)-[cytochrome c] + 2 H2O + 4 H(+)(out)</text>
        <dbReference type="Rhea" id="RHEA:11436"/>
        <dbReference type="Rhea" id="RHEA-COMP:10350"/>
        <dbReference type="Rhea" id="RHEA-COMP:14399"/>
        <dbReference type="ChEBI" id="CHEBI:15377"/>
        <dbReference type="ChEBI" id="CHEBI:15378"/>
        <dbReference type="ChEBI" id="CHEBI:15379"/>
        <dbReference type="ChEBI" id="CHEBI:29033"/>
        <dbReference type="ChEBI" id="CHEBI:29034"/>
        <dbReference type="EC" id="7.1.1.9"/>
    </reaction>
</comment>
<dbReference type="SUPFAM" id="SSF81452">
    <property type="entry name" value="Cytochrome c oxidase subunit III-like"/>
    <property type="match status" value="1"/>
</dbReference>
<dbReference type="InterPro" id="IPR013833">
    <property type="entry name" value="Cyt_c_oxidase_su3_a-hlx"/>
</dbReference>
<accession>A0ABT3SAX6</accession>
<feature type="transmembrane region" description="Helical" evidence="10">
    <location>
        <begin position="171"/>
        <end position="198"/>
    </location>
</feature>
<dbReference type="EMBL" id="JAPJDO010000004">
    <property type="protein sequence ID" value="MCX2936268.1"/>
    <property type="molecule type" value="Genomic_DNA"/>
</dbReference>
<keyword evidence="5 10" id="KW-1133">Transmembrane helix</keyword>
<sequence length="199" mass="22427">MTDTAINRAGSRRAGIPHTPGEDGTWIFILGDMTVFSGFFITYLVYRSRNVELFNESSARLTQLYGVINTLLLLTSSVLVVTGLRAIRRRALSIAPKCFAGAFVCGLGFSVLKVSEYTSKVGHGITPATNEFWMYFYILTGLHFFHLLVGMAVLVYLMVKSKKERLTVKEFAFVEGGACFWHMVDLLWIVLFPLLYFVR</sequence>
<proteinExistence type="inferred from homology"/>
<evidence type="ECO:0000256" key="8">
    <source>
        <dbReference type="ARBA" id="ARBA00047816"/>
    </source>
</evidence>
<feature type="transmembrane region" description="Helical" evidence="10">
    <location>
        <begin position="66"/>
        <end position="87"/>
    </location>
</feature>
<dbReference type="Proteomes" id="UP001300745">
    <property type="component" value="Unassembled WGS sequence"/>
</dbReference>
<keyword evidence="6 10" id="KW-0472">Membrane</keyword>
<dbReference type="Pfam" id="PF00510">
    <property type="entry name" value="COX3"/>
    <property type="match status" value="1"/>
</dbReference>
<keyword evidence="4 9" id="KW-0812">Transmembrane</keyword>
<evidence type="ECO:0000256" key="9">
    <source>
        <dbReference type="RuleBase" id="RU003376"/>
    </source>
</evidence>
<dbReference type="Gene3D" id="1.20.120.80">
    <property type="entry name" value="Cytochrome c oxidase, subunit III, four-helix bundle"/>
    <property type="match status" value="1"/>
</dbReference>
<feature type="transmembrane region" description="Helical" evidence="10">
    <location>
        <begin position="132"/>
        <end position="159"/>
    </location>
</feature>
<evidence type="ECO:0000313" key="12">
    <source>
        <dbReference type="EMBL" id="MCX2936268.1"/>
    </source>
</evidence>
<evidence type="ECO:0000256" key="7">
    <source>
        <dbReference type="ARBA" id="ARBA00031400"/>
    </source>
</evidence>
<dbReference type="InterPro" id="IPR035973">
    <property type="entry name" value="Cyt_c_oxidase_su3-like_sf"/>
</dbReference>
<evidence type="ECO:0000256" key="10">
    <source>
        <dbReference type="SAM" id="Phobius"/>
    </source>
</evidence>
<evidence type="ECO:0000256" key="6">
    <source>
        <dbReference type="ARBA" id="ARBA00023136"/>
    </source>
</evidence>
<keyword evidence="13" id="KW-1185">Reference proteome</keyword>
<comment type="subcellular location">
    <subcellularLocation>
        <location evidence="9">Cell membrane</location>
        <topology evidence="9">Multi-pass membrane protein</topology>
    </subcellularLocation>
    <subcellularLocation>
        <location evidence="1">Membrane</location>
        <topology evidence="1">Multi-pass membrane protein</topology>
    </subcellularLocation>
</comment>
<dbReference type="PANTHER" id="PTHR11403:SF6">
    <property type="entry name" value="NITRIC OXIDE REDUCTASE SUBUNIT E"/>
    <property type="match status" value="1"/>
</dbReference>
<dbReference type="InterPro" id="IPR000298">
    <property type="entry name" value="Cyt_c_oxidase-like_su3"/>
</dbReference>
<feature type="domain" description="Heme-copper oxidase subunit III family profile" evidence="11">
    <location>
        <begin position="24"/>
        <end position="199"/>
    </location>
</feature>